<dbReference type="InterPro" id="IPR036388">
    <property type="entry name" value="WH-like_DNA-bd_sf"/>
</dbReference>
<keyword evidence="1 5" id="KW-0805">Transcription regulation</keyword>
<dbReference type="CDD" id="cd06171">
    <property type="entry name" value="Sigma70_r4"/>
    <property type="match status" value="1"/>
</dbReference>
<dbReference type="Gene3D" id="1.10.10.10">
    <property type="entry name" value="Winged helix-like DNA-binding domain superfamily/Winged helix DNA-binding domain"/>
    <property type="match status" value="2"/>
</dbReference>
<feature type="compositionally biased region" description="Polar residues" evidence="6">
    <location>
        <begin position="10"/>
        <end position="22"/>
    </location>
</feature>
<dbReference type="SUPFAM" id="SSF88946">
    <property type="entry name" value="Sigma2 domain of RNA polymerase sigma factors"/>
    <property type="match status" value="1"/>
</dbReference>
<dbReference type="RefSeq" id="WP_113743061.1">
    <property type="nucleotide sequence ID" value="NZ_UAPU01000006.1"/>
</dbReference>
<dbReference type="OrthoDB" id="9809557at2"/>
<dbReference type="PANTHER" id="PTHR30603:SF67">
    <property type="entry name" value="RNA POLYMERASE SIGMA FACTOR RPOS"/>
    <property type="match status" value="1"/>
</dbReference>
<comment type="similarity">
    <text evidence="5">Belongs to the sigma-70 factor family.</text>
</comment>
<organism evidence="9 10">
    <name type="scientific">Anaerobiospirillum thomasii</name>
    <dbReference type="NCBI Taxonomy" id="179995"/>
    <lineage>
        <taxon>Bacteria</taxon>
        <taxon>Pseudomonadati</taxon>
        <taxon>Pseudomonadota</taxon>
        <taxon>Gammaproteobacteria</taxon>
        <taxon>Aeromonadales</taxon>
        <taxon>Succinivibrionaceae</taxon>
        <taxon>Anaerobiospirillum</taxon>
    </lineage>
</organism>
<evidence type="ECO:0000256" key="3">
    <source>
        <dbReference type="ARBA" id="ARBA00023125"/>
    </source>
</evidence>
<feature type="domain" description="RNA polymerase sigma-70" evidence="7">
    <location>
        <begin position="107"/>
        <end position="120"/>
    </location>
</feature>
<keyword evidence="4 5" id="KW-0804">Transcription</keyword>
<dbReference type="AlphaFoldDB" id="A0A2X0WX76"/>
<proteinExistence type="inferred from homology"/>
<dbReference type="EMBL" id="UAPV01000001">
    <property type="protein sequence ID" value="SPT68846.1"/>
    <property type="molecule type" value="Genomic_DNA"/>
</dbReference>
<dbReference type="InterPro" id="IPR050239">
    <property type="entry name" value="Sigma-70_RNA_pol_init_factors"/>
</dbReference>
<dbReference type="Pfam" id="PF04542">
    <property type="entry name" value="Sigma70_r2"/>
    <property type="match status" value="1"/>
</dbReference>
<dbReference type="NCBIfam" id="TIGR02937">
    <property type="entry name" value="sigma70-ECF"/>
    <property type="match status" value="1"/>
</dbReference>
<keyword evidence="3 5" id="KW-0238">DNA-binding</keyword>
<evidence type="ECO:0000256" key="4">
    <source>
        <dbReference type="ARBA" id="ARBA00023163"/>
    </source>
</evidence>
<evidence type="ECO:0000256" key="6">
    <source>
        <dbReference type="SAM" id="MobiDB-lite"/>
    </source>
</evidence>
<dbReference type="PRINTS" id="PR00046">
    <property type="entry name" value="SIGMA70FCT"/>
</dbReference>
<dbReference type="GO" id="GO:0006352">
    <property type="term" value="P:DNA-templated transcription initiation"/>
    <property type="evidence" value="ECO:0007669"/>
    <property type="project" value="InterPro"/>
</dbReference>
<protein>
    <recommendedName>
        <fullName evidence="5">RNA polymerase sigma factor</fullName>
    </recommendedName>
</protein>
<dbReference type="PROSITE" id="PS00715">
    <property type="entry name" value="SIGMA70_1"/>
    <property type="match status" value="1"/>
</dbReference>
<dbReference type="PROSITE" id="PS00716">
    <property type="entry name" value="SIGMA70_2"/>
    <property type="match status" value="1"/>
</dbReference>
<evidence type="ECO:0000259" key="7">
    <source>
        <dbReference type="PROSITE" id="PS00715"/>
    </source>
</evidence>
<keyword evidence="10" id="KW-1185">Reference proteome</keyword>
<dbReference type="InterPro" id="IPR013324">
    <property type="entry name" value="RNA_pol_sigma_r3/r4-like"/>
</dbReference>
<dbReference type="PANTHER" id="PTHR30603">
    <property type="entry name" value="RNA POLYMERASE SIGMA FACTOR RPO"/>
    <property type="match status" value="1"/>
</dbReference>
<dbReference type="Proteomes" id="UP000250086">
    <property type="component" value="Unassembled WGS sequence"/>
</dbReference>
<accession>A0A2X0WX76</accession>
<dbReference type="Pfam" id="PF04545">
    <property type="entry name" value="Sigma70_r4"/>
    <property type="match status" value="1"/>
</dbReference>
<dbReference type="InterPro" id="IPR013325">
    <property type="entry name" value="RNA_pol_sigma_r2"/>
</dbReference>
<name>A0A2X0WX76_9GAMM</name>
<dbReference type="GO" id="GO:0016987">
    <property type="term" value="F:sigma factor activity"/>
    <property type="evidence" value="ECO:0007669"/>
    <property type="project" value="UniProtKB-KW"/>
</dbReference>
<dbReference type="SUPFAM" id="SSF88659">
    <property type="entry name" value="Sigma3 and sigma4 domains of RNA polymerase sigma factors"/>
    <property type="match status" value="1"/>
</dbReference>
<feature type="compositionally biased region" description="Basic and acidic residues" evidence="6">
    <location>
        <begin position="23"/>
        <end position="34"/>
    </location>
</feature>
<evidence type="ECO:0000259" key="8">
    <source>
        <dbReference type="PROSITE" id="PS00716"/>
    </source>
</evidence>
<dbReference type="InterPro" id="IPR007627">
    <property type="entry name" value="RNA_pol_sigma70_r2"/>
</dbReference>
<dbReference type="Pfam" id="PF00140">
    <property type="entry name" value="Sigma70_r1_2"/>
    <property type="match status" value="1"/>
</dbReference>
<dbReference type="InterPro" id="IPR007624">
    <property type="entry name" value="RNA_pol_sigma70_r3"/>
</dbReference>
<gene>
    <name evidence="9" type="primary">rpoS</name>
    <name evidence="9" type="ORF">NCTC13093_00192</name>
</gene>
<feature type="compositionally biased region" description="Polar residues" evidence="6">
    <location>
        <begin position="35"/>
        <end position="44"/>
    </location>
</feature>
<reference evidence="9 10" key="1">
    <citation type="submission" date="2018-06" db="EMBL/GenBank/DDBJ databases">
        <authorList>
            <consortium name="Pathogen Informatics"/>
            <person name="Doyle S."/>
        </authorList>
    </citation>
    <scope>NUCLEOTIDE SEQUENCE [LARGE SCALE GENOMIC DNA]</scope>
    <source>
        <strain evidence="9 10">NCTC13093</strain>
    </source>
</reference>
<dbReference type="Gene3D" id="1.10.601.10">
    <property type="entry name" value="RNA Polymerase Primary Sigma Factor"/>
    <property type="match status" value="1"/>
</dbReference>
<dbReference type="InterPro" id="IPR000943">
    <property type="entry name" value="RNA_pol_sigma70"/>
</dbReference>
<evidence type="ECO:0000256" key="2">
    <source>
        <dbReference type="ARBA" id="ARBA00023082"/>
    </source>
</evidence>
<dbReference type="InterPro" id="IPR009042">
    <property type="entry name" value="RNA_pol_sigma70_r1_2"/>
</dbReference>
<feature type="region of interest" description="Disordered" evidence="6">
    <location>
        <begin position="1"/>
        <end position="44"/>
    </location>
</feature>
<feature type="domain" description="RNA polymerase sigma-70" evidence="8">
    <location>
        <begin position="283"/>
        <end position="309"/>
    </location>
</feature>
<dbReference type="InterPro" id="IPR007630">
    <property type="entry name" value="RNA_pol_sigma70_r4"/>
</dbReference>
<evidence type="ECO:0000256" key="1">
    <source>
        <dbReference type="ARBA" id="ARBA00023015"/>
    </source>
</evidence>
<sequence length="326" mass="37310">MHNDDEINYEDTNLNNSNISSGNDKDDGHSDESKQNQAPSRSSDSILQSYFASIRQIPLLTAKEEFEYGSRAQQGDKEAIDKMITANLRLVVKNAMEYKARGVQMLDLIEEGNLGLIHAVKKFDPSRGFKFSTYATWWIRQAIEQSIMRQSRIVRLPNYIIKDINAVLRAKKALELKHHDSNISSKKIAEFMGKDEDYVNSMLYLTENTISLDYNLQNQSGKDDGKEGTLLDIIADENAISPNAYVDNLELESIIKEWFDALKPKQQVVVLHRYGLGGHDIKTLEEISNELSLTRERVRQIQNETLISLKRLLIKYGFNNNNNYSE</sequence>
<dbReference type="InterPro" id="IPR014284">
    <property type="entry name" value="RNA_pol_sigma-70_dom"/>
</dbReference>
<evidence type="ECO:0000313" key="10">
    <source>
        <dbReference type="Proteomes" id="UP000250086"/>
    </source>
</evidence>
<keyword evidence="2 5" id="KW-0731">Sigma factor</keyword>
<evidence type="ECO:0000313" key="9">
    <source>
        <dbReference type="EMBL" id="SPT68846.1"/>
    </source>
</evidence>
<comment type="function">
    <text evidence="5">Sigma factors are initiation factors that promote the attachment of RNA polymerase to specific initiation sites and are then released.</text>
</comment>
<dbReference type="Pfam" id="PF04539">
    <property type="entry name" value="Sigma70_r3"/>
    <property type="match status" value="1"/>
</dbReference>
<dbReference type="GO" id="GO:0003677">
    <property type="term" value="F:DNA binding"/>
    <property type="evidence" value="ECO:0007669"/>
    <property type="project" value="UniProtKB-KW"/>
</dbReference>
<evidence type="ECO:0000256" key="5">
    <source>
        <dbReference type="RuleBase" id="RU362124"/>
    </source>
</evidence>